<dbReference type="Pfam" id="PF00892">
    <property type="entry name" value="EamA"/>
    <property type="match status" value="2"/>
</dbReference>
<feature type="transmembrane region" description="Helical" evidence="6">
    <location>
        <begin position="53"/>
        <end position="72"/>
    </location>
</feature>
<protein>
    <submittedName>
        <fullName evidence="8">DMT family transporter</fullName>
    </submittedName>
</protein>
<evidence type="ECO:0000256" key="1">
    <source>
        <dbReference type="ARBA" id="ARBA00004651"/>
    </source>
</evidence>
<feature type="transmembrane region" description="Helical" evidence="6">
    <location>
        <begin position="112"/>
        <end position="132"/>
    </location>
</feature>
<feature type="transmembrane region" description="Helical" evidence="6">
    <location>
        <begin position="138"/>
        <end position="158"/>
    </location>
</feature>
<evidence type="ECO:0000256" key="4">
    <source>
        <dbReference type="ARBA" id="ARBA00022989"/>
    </source>
</evidence>
<reference evidence="8 9" key="1">
    <citation type="submission" date="2020-08" db="EMBL/GenBank/DDBJ databases">
        <title>Genome sequence of Acidovorax monticola KACC 19171T.</title>
        <authorList>
            <person name="Hyun D.-W."/>
            <person name="Bae J.-W."/>
        </authorList>
    </citation>
    <scope>NUCLEOTIDE SEQUENCE [LARGE SCALE GENOMIC DNA]</scope>
    <source>
        <strain evidence="8 9">KACC 19171</strain>
    </source>
</reference>
<feature type="transmembrane region" description="Helical" evidence="6">
    <location>
        <begin position="84"/>
        <end position="103"/>
    </location>
</feature>
<gene>
    <name evidence="8" type="ORF">H9L24_04055</name>
</gene>
<dbReference type="InterPro" id="IPR037185">
    <property type="entry name" value="EmrE-like"/>
</dbReference>
<evidence type="ECO:0000256" key="2">
    <source>
        <dbReference type="ARBA" id="ARBA00022475"/>
    </source>
</evidence>
<feature type="transmembrane region" description="Helical" evidence="6">
    <location>
        <begin position="20"/>
        <end position="41"/>
    </location>
</feature>
<keyword evidence="3 6" id="KW-0812">Transmembrane</keyword>
<evidence type="ECO:0000259" key="7">
    <source>
        <dbReference type="Pfam" id="PF00892"/>
    </source>
</evidence>
<keyword evidence="9" id="KW-1185">Reference proteome</keyword>
<feature type="transmembrane region" description="Helical" evidence="6">
    <location>
        <begin position="260"/>
        <end position="277"/>
    </location>
</feature>
<keyword evidence="4 6" id="KW-1133">Transmembrane helix</keyword>
<dbReference type="PANTHER" id="PTHR32322">
    <property type="entry name" value="INNER MEMBRANE TRANSPORTER"/>
    <property type="match status" value="1"/>
</dbReference>
<dbReference type="KEGG" id="amon:H9L24_04055"/>
<evidence type="ECO:0000313" key="9">
    <source>
        <dbReference type="Proteomes" id="UP000516057"/>
    </source>
</evidence>
<evidence type="ECO:0000256" key="5">
    <source>
        <dbReference type="ARBA" id="ARBA00023136"/>
    </source>
</evidence>
<dbReference type="AlphaFoldDB" id="A0A7H0HL44"/>
<dbReference type="SUPFAM" id="SSF103481">
    <property type="entry name" value="Multidrug resistance efflux transporter EmrE"/>
    <property type="match status" value="2"/>
</dbReference>
<sequence>MAVWGLNVSAVKALTQYFAPMPLATVRMVTACAVLTAILLWRRCRLPPLDRRQRLGLLACAVLMVYANQILFAEGLQRSTATNGAMIMALSPLVSALLAAMAFRERLTPQRIAGMAIGFGGVAAVVLSHPGARLSTAGLGDLLLVAGVVSFAAGGVVVQRLARHINPLPVSWAIYMAGTLLLVLHTLWAGAPGAMPRQPVGAWAWALVLFSGVFATAVCNLVWNGAIARIGVARTAVFLYWVPVFGVLFAALLLGETLTPWHALGFAAVMGGTWLGTRRPA</sequence>
<dbReference type="GO" id="GO:0005886">
    <property type="term" value="C:plasma membrane"/>
    <property type="evidence" value="ECO:0007669"/>
    <property type="project" value="UniProtKB-SubCell"/>
</dbReference>
<dbReference type="PANTHER" id="PTHR32322:SF18">
    <property type="entry name" value="S-ADENOSYLMETHIONINE_S-ADENOSYLHOMOCYSTEINE TRANSPORTER"/>
    <property type="match status" value="1"/>
</dbReference>
<proteinExistence type="predicted"/>
<feature type="transmembrane region" description="Helical" evidence="6">
    <location>
        <begin position="202"/>
        <end position="223"/>
    </location>
</feature>
<name>A0A7H0HL44_9BURK</name>
<feature type="transmembrane region" description="Helical" evidence="6">
    <location>
        <begin position="235"/>
        <end position="254"/>
    </location>
</feature>
<feature type="domain" description="EamA" evidence="7">
    <location>
        <begin position="139"/>
        <end position="275"/>
    </location>
</feature>
<evidence type="ECO:0000256" key="3">
    <source>
        <dbReference type="ARBA" id="ARBA00022692"/>
    </source>
</evidence>
<dbReference type="Proteomes" id="UP000516057">
    <property type="component" value="Chromosome"/>
</dbReference>
<evidence type="ECO:0000256" key="6">
    <source>
        <dbReference type="SAM" id="Phobius"/>
    </source>
</evidence>
<accession>A0A7H0HL44</accession>
<dbReference type="Gene3D" id="1.10.3730.20">
    <property type="match status" value="1"/>
</dbReference>
<keyword evidence="2" id="KW-1003">Cell membrane</keyword>
<keyword evidence="5 6" id="KW-0472">Membrane</keyword>
<dbReference type="EMBL" id="CP060790">
    <property type="protein sequence ID" value="QNP61260.1"/>
    <property type="molecule type" value="Genomic_DNA"/>
</dbReference>
<feature type="transmembrane region" description="Helical" evidence="6">
    <location>
        <begin position="170"/>
        <end position="190"/>
    </location>
</feature>
<comment type="subcellular location">
    <subcellularLocation>
        <location evidence="1">Cell membrane</location>
        <topology evidence="1">Multi-pass membrane protein</topology>
    </subcellularLocation>
</comment>
<feature type="domain" description="EamA" evidence="7">
    <location>
        <begin position="2"/>
        <end position="126"/>
    </location>
</feature>
<organism evidence="8 9">
    <name type="scientific">Paenacidovorax monticola</name>
    <dbReference type="NCBI Taxonomy" id="1926868"/>
    <lineage>
        <taxon>Bacteria</taxon>
        <taxon>Pseudomonadati</taxon>
        <taxon>Pseudomonadota</taxon>
        <taxon>Betaproteobacteria</taxon>
        <taxon>Burkholderiales</taxon>
        <taxon>Comamonadaceae</taxon>
        <taxon>Paenacidovorax</taxon>
    </lineage>
</organism>
<dbReference type="InterPro" id="IPR000620">
    <property type="entry name" value="EamA_dom"/>
</dbReference>
<evidence type="ECO:0000313" key="8">
    <source>
        <dbReference type="EMBL" id="QNP61260.1"/>
    </source>
</evidence>
<dbReference type="InterPro" id="IPR050638">
    <property type="entry name" value="AA-Vitamin_Transporters"/>
</dbReference>